<dbReference type="STRING" id="1601833.SAMN05518684_101301"/>
<gene>
    <name evidence="4" type="ORF">SAMN05518684_101301</name>
</gene>
<reference evidence="5" key="1">
    <citation type="submission" date="2016-10" db="EMBL/GenBank/DDBJ databases">
        <authorList>
            <person name="Varghese N."/>
            <person name="Submissions S."/>
        </authorList>
    </citation>
    <scope>NUCLEOTIDE SEQUENCE [LARGE SCALE GENOMIC DNA]</scope>
    <source>
        <strain evidence="5">S9</strain>
    </source>
</reference>
<evidence type="ECO:0000313" key="4">
    <source>
        <dbReference type="EMBL" id="SER47188.1"/>
    </source>
</evidence>
<dbReference type="SFLD" id="SFLDS00005">
    <property type="entry name" value="Isoprenoid_Synthase_Type_I"/>
    <property type="match status" value="1"/>
</dbReference>
<accession>A0A1H9PG99</accession>
<dbReference type="SFLD" id="SFLDG01018">
    <property type="entry name" value="Squalene/Phytoene_Synthase_Lik"/>
    <property type="match status" value="1"/>
</dbReference>
<dbReference type="Pfam" id="PF00494">
    <property type="entry name" value="SQS_PSY"/>
    <property type="match status" value="1"/>
</dbReference>
<dbReference type="GO" id="GO:0051996">
    <property type="term" value="F:squalene synthase [NAD(P)H] activity"/>
    <property type="evidence" value="ECO:0007669"/>
    <property type="project" value="InterPro"/>
</dbReference>
<dbReference type="InterPro" id="IPR044843">
    <property type="entry name" value="Trans_IPPS_bact-type"/>
</dbReference>
<dbReference type="GO" id="GO:0004311">
    <property type="term" value="F:geranylgeranyl diphosphate synthase activity"/>
    <property type="evidence" value="ECO:0007669"/>
    <property type="project" value="InterPro"/>
</dbReference>
<dbReference type="AlphaFoldDB" id="A0A1H9PG99"/>
<dbReference type="InterPro" id="IPR008949">
    <property type="entry name" value="Isoprenoid_synthase_dom_sf"/>
</dbReference>
<dbReference type="InterPro" id="IPR019845">
    <property type="entry name" value="Squalene/phytoene_synthase_CS"/>
</dbReference>
<dbReference type="EMBL" id="FOGT01000001">
    <property type="protein sequence ID" value="SER47188.1"/>
    <property type="molecule type" value="Genomic_DNA"/>
</dbReference>
<dbReference type="OrthoDB" id="9787280at2"/>
<dbReference type="SFLD" id="SFLDG01212">
    <property type="entry name" value="Phytoene_synthase_like"/>
    <property type="match status" value="1"/>
</dbReference>
<dbReference type="Gene3D" id="1.10.600.10">
    <property type="entry name" value="Farnesyl Diphosphate Synthase"/>
    <property type="match status" value="1"/>
</dbReference>
<dbReference type="Proteomes" id="UP000198571">
    <property type="component" value="Unassembled WGS sequence"/>
</dbReference>
<keyword evidence="5" id="KW-1185">Reference proteome</keyword>
<sequence length="278" mass="32103">MHVNEAYQSCKKIIDYHSKTFAKAFQHLPLKKRRAVWAVYAFCRTADDIVDEGLTPEKDIQEFKRQLDLFSAGQLPEPSPLWIALKDTFQRFDFDLAPFYEMIAGQEMDLKRKRYTSLDDVLDYSYHVASTVGLMLLPILAPRNKDKLTESAIYLGYAMQLTNILRDIGEDLGRGRVYIPEELMVKHGYTLSMLEENDINLPFKALWEEMACLAENYYELSLESIHLYPAASRMPVKAAAHFYREILNSVRSNGYDVFGQRAFVTSEEKKQILSTIAE</sequence>
<evidence type="ECO:0000256" key="1">
    <source>
        <dbReference type="ARBA" id="ARBA00004829"/>
    </source>
</evidence>
<dbReference type="InterPro" id="IPR033904">
    <property type="entry name" value="Trans_IPPS_HH"/>
</dbReference>
<dbReference type="PANTHER" id="PTHR31480">
    <property type="entry name" value="BIFUNCTIONAL LYCOPENE CYCLASE/PHYTOENE SYNTHASE"/>
    <property type="match status" value="1"/>
</dbReference>
<name>A0A1H9PG99_9BACI</name>
<dbReference type="RefSeq" id="WP_093047226.1">
    <property type="nucleotide sequence ID" value="NZ_FOGT01000001.1"/>
</dbReference>
<evidence type="ECO:0000256" key="2">
    <source>
        <dbReference type="ARBA" id="ARBA00022679"/>
    </source>
</evidence>
<protein>
    <submittedName>
        <fullName evidence="4">Phytoene synthase</fullName>
    </submittedName>
</protein>
<keyword evidence="2" id="KW-0808">Transferase</keyword>
<evidence type="ECO:0000256" key="3">
    <source>
        <dbReference type="ARBA" id="ARBA00022746"/>
    </source>
</evidence>
<dbReference type="GO" id="GO:0016117">
    <property type="term" value="P:carotenoid biosynthetic process"/>
    <property type="evidence" value="ECO:0007669"/>
    <property type="project" value="UniProtKB-KW"/>
</dbReference>
<dbReference type="CDD" id="cd00683">
    <property type="entry name" value="Trans_IPPS_HH"/>
    <property type="match status" value="1"/>
</dbReference>
<evidence type="ECO:0000313" key="5">
    <source>
        <dbReference type="Proteomes" id="UP000198571"/>
    </source>
</evidence>
<dbReference type="PROSITE" id="PS01045">
    <property type="entry name" value="SQUALEN_PHYTOEN_SYN_2"/>
    <property type="match status" value="1"/>
</dbReference>
<dbReference type="InterPro" id="IPR002060">
    <property type="entry name" value="Squ/phyt_synthse"/>
</dbReference>
<proteinExistence type="predicted"/>
<keyword evidence="3" id="KW-0125">Carotenoid biosynthesis</keyword>
<dbReference type="SUPFAM" id="SSF48576">
    <property type="entry name" value="Terpenoid synthases"/>
    <property type="match status" value="1"/>
</dbReference>
<comment type="pathway">
    <text evidence="1">Carotenoid biosynthesis.</text>
</comment>
<dbReference type="PROSITE" id="PS01044">
    <property type="entry name" value="SQUALEN_PHYTOEN_SYN_1"/>
    <property type="match status" value="1"/>
</dbReference>
<organism evidence="4 5">
    <name type="scientific">Salipaludibacillus aurantiacus</name>
    <dbReference type="NCBI Taxonomy" id="1601833"/>
    <lineage>
        <taxon>Bacteria</taxon>
        <taxon>Bacillati</taxon>
        <taxon>Bacillota</taxon>
        <taxon>Bacilli</taxon>
        <taxon>Bacillales</taxon>
        <taxon>Bacillaceae</taxon>
    </lineage>
</organism>